<dbReference type="EC" id="7.1.1.9" evidence="11"/>
<dbReference type="OrthoDB" id="9781261at2"/>
<protein>
    <recommendedName>
        <fullName evidence="11">Cytochrome c oxidase subunit 2</fullName>
        <ecNumber evidence="11">7.1.1.9</ecNumber>
    </recommendedName>
</protein>
<dbReference type="PROSITE" id="PS50999">
    <property type="entry name" value="COX2_TM"/>
    <property type="match status" value="1"/>
</dbReference>
<dbReference type="AlphaFoldDB" id="A0A1D7QGE6"/>
<dbReference type="InterPro" id="IPR045187">
    <property type="entry name" value="CcO_II"/>
</dbReference>
<accession>A0A1D7QGE6</accession>
<dbReference type="GO" id="GO:0005507">
    <property type="term" value="F:copper ion binding"/>
    <property type="evidence" value="ECO:0007669"/>
    <property type="project" value="InterPro"/>
</dbReference>
<evidence type="ECO:0000256" key="11">
    <source>
        <dbReference type="RuleBase" id="RU004024"/>
    </source>
</evidence>
<dbReference type="GO" id="GO:0004129">
    <property type="term" value="F:cytochrome-c oxidase activity"/>
    <property type="evidence" value="ECO:0007669"/>
    <property type="project" value="UniProtKB-EC"/>
</dbReference>
<dbReference type="Gene3D" id="1.10.287.90">
    <property type="match status" value="1"/>
</dbReference>
<evidence type="ECO:0000256" key="6">
    <source>
        <dbReference type="ARBA" id="ARBA00022967"/>
    </source>
</evidence>
<feature type="transmembrane region" description="Helical" evidence="12">
    <location>
        <begin position="182"/>
        <end position="202"/>
    </location>
</feature>
<dbReference type="SUPFAM" id="SSF81464">
    <property type="entry name" value="Cytochrome c oxidase subunit II-like, transmembrane region"/>
    <property type="match status" value="1"/>
</dbReference>
<comment type="catalytic activity">
    <reaction evidence="11">
        <text>4 Fe(II)-[cytochrome c] + O2 + 8 H(+)(in) = 4 Fe(III)-[cytochrome c] + 2 H2O + 4 H(+)(out)</text>
        <dbReference type="Rhea" id="RHEA:11436"/>
        <dbReference type="Rhea" id="RHEA-COMP:10350"/>
        <dbReference type="Rhea" id="RHEA-COMP:14399"/>
        <dbReference type="ChEBI" id="CHEBI:15377"/>
        <dbReference type="ChEBI" id="CHEBI:15378"/>
        <dbReference type="ChEBI" id="CHEBI:15379"/>
        <dbReference type="ChEBI" id="CHEBI:29033"/>
        <dbReference type="ChEBI" id="CHEBI:29034"/>
        <dbReference type="EC" id="7.1.1.9"/>
    </reaction>
</comment>
<dbReference type="InterPro" id="IPR002429">
    <property type="entry name" value="CcO_II-like_C"/>
</dbReference>
<feature type="signal peptide" evidence="13">
    <location>
        <begin position="1"/>
        <end position="29"/>
    </location>
</feature>
<evidence type="ECO:0000256" key="2">
    <source>
        <dbReference type="ARBA" id="ARBA00007866"/>
    </source>
</evidence>
<keyword evidence="13" id="KW-0732">Signal</keyword>
<dbReference type="InterPro" id="IPR036257">
    <property type="entry name" value="Cyt_c_oxidase_su2_TM_sf"/>
</dbReference>
<feature type="transmembrane region" description="Helical" evidence="12">
    <location>
        <begin position="94"/>
        <end position="112"/>
    </location>
</feature>
<dbReference type="InterPro" id="IPR008972">
    <property type="entry name" value="Cupredoxin"/>
</dbReference>
<feature type="transmembrane region" description="Helical" evidence="12">
    <location>
        <begin position="139"/>
        <end position="162"/>
    </location>
</feature>
<evidence type="ECO:0000259" key="14">
    <source>
        <dbReference type="PROSITE" id="PS50857"/>
    </source>
</evidence>
<evidence type="ECO:0000313" key="17">
    <source>
        <dbReference type="Proteomes" id="UP000094313"/>
    </source>
</evidence>
<proteinExistence type="inferred from homology"/>
<dbReference type="GO" id="GO:0005886">
    <property type="term" value="C:plasma membrane"/>
    <property type="evidence" value="ECO:0007669"/>
    <property type="project" value="UniProtKB-SubCell"/>
</dbReference>
<dbReference type="KEGG" id="psty:BFS30_11470"/>
<gene>
    <name evidence="16" type="ORF">BFS30_11470</name>
</gene>
<dbReference type="PRINTS" id="PR01166">
    <property type="entry name" value="CYCOXIDASEII"/>
</dbReference>
<evidence type="ECO:0000256" key="8">
    <source>
        <dbReference type="ARBA" id="ARBA00022989"/>
    </source>
</evidence>
<evidence type="ECO:0000256" key="12">
    <source>
        <dbReference type="SAM" id="Phobius"/>
    </source>
</evidence>
<feature type="chain" id="PRO_5009098621" description="Cytochrome c oxidase subunit 2" evidence="13">
    <location>
        <begin position="30"/>
        <end position="414"/>
    </location>
</feature>
<dbReference type="PANTHER" id="PTHR22888:SF9">
    <property type="entry name" value="CYTOCHROME C OXIDASE SUBUNIT 2"/>
    <property type="match status" value="1"/>
</dbReference>
<feature type="domain" description="Cytochrome oxidase subunit II copper A binding" evidence="14">
    <location>
        <begin position="214"/>
        <end position="366"/>
    </location>
</feature>
<dbReference type="EMBL" id="CP017141">
    <property type="protein sequence ID" value="AOM77734.1"/>
    <property type="molecule type" value="Genomic_DNA"/>
</dbReference>
<dbReference type="PROSITE" id="PS50857">
    <property type="entry name" value="COX2_CUA"/>
    <property type="match status" value="1"/>
</dbReference>
<dbReference type="PANTHER" id="PTHR22888">
    <property type="entry name" value="CYTOCHROME C OXIDASE, SUBUNIT II"/>
    <property type="match status" value="1"/>
</dbReference>
<comment type="function">
    <text evidence="11">Subunits I and II form the functional core of the enzyme complex. Electrons originating in cytochrome c are transferred via heme a and Cu(A) to the binuclear center formed by heme a3 and Cu(B).</text>
</comment>
<dbReference type="Gene3D" id="2.60.40.420">
    <property type="entry name" value="Cupredoxins - blue copper proteins"/>
    <property type="match status" value="1"/>
</dbReference>
<dbReference type="Pfam" id="PF02790">
    <property type="entry name" value="COX2_TM"/>
    <property type="match status" value="1"/>
</dbReference>
<keyword evidence="7 10" id="KW-0249">Electron transport</keyword>
<evidence type="ECO:0000256" key="1">
    <source>
        <dbReference type="ARBA" id="ARBA00004141"/>
    </source>
</evidence>
<keyword evidence="11" id="KW-0479">Metal-binding</keyword>
<evidence type="ECO:0000313" key="16">
    <source>
        <dbReference type="EMBL" id="AOM77734.1"/>
    </source>
</evidence>
<feature type="transmembrane region" description="Helical" evidence="12">
    <location>
        <begin position="52"/>
        <end position="73"/>
    </location>
</feature>
<evidence type="ECO:0000256" key="7">
    <source>
        <dbReference type="ARBA" id="ARBA00022982"/>
    </source>
</evidence>
<keyword evidence="8 12" id="KW-1133">Transmembrane helix</keyword>
<evidence type="ECO:0000256" key="3">
    <source>
        <dbReference type="ARBA" id="ARBA00022448"/>
    </source>
</evidence>
<evidence type="ECO:0000256" key="9">
    <source>
        <dbReference type="ARBA" id="ARBA00023136"/>
    </source>
</evidence>
<comment type="subcellular location">
    <subcellularLocation>
        <location evidence="10">Cell membrane</location>
        <topology evidence="10">Multi-pass membrane protein</topology>
    </subcellularLocation>
    <subcellularLocation>
        <location evidence="1">Membrane</location>
        <topology evidence="1">Multi-pass membrane protein</topology>
    </subcellularLocation>
</comment>
<organism evidence="16 17">
    <name type="scientific">Pedobacter steynii</name>
    <dbReference type="NCBI Taxonomy" id="430522"/>
    <lineage>
        <taxon>Bacteria</taxon>
        <taxon>Pseudomonadati</taxon>
        <taxon>Bacteroidota</taxon>
        <taxon>Sphingobacteriia</taxon>
        <taxon>Sphingobacteriales</taxon>
        <taxon>Sphingobacteriaceae</taxon>
        <taxon>Pedobacter</taxon>
    </lineage>
</organism>
<evidence type="ECO:0000256" key="10">
    <source>
        <dbReference type="RuleBase" id="RU000456"/>
    </source>
</evidence>
<keyword evidence="5 10" id="KW-0812">Transmembrane</keyword>
<evidence type="ECO:0000256" key="4">
    <source>
        <dbReference type="ARBA" id="ARBA00022660"/>
    </source>
</evidence>
<dbReference type="Pfam" id="PF00116">
    <property type="entry name" value="COX2"/>
    <property type="match status" value="1"/>
</dbReference>
<name>A0A1D7QGE6_9SPHI</name>
<keyword evidence="3 10" id="KW-0813">Transport</keyword>
<keyword evidence="9 12" id="KW-0472">Membrane</keyword>
<evidence type="ECO:0000256" key="5">
    <source>
        <dbReference type="ARBA" id="ARBA00022692"/>
    </source>
</evidence>
<reference evidence="16 17" key="1">
    <citation type="submission" date="2016-08" db="EMBL/GenBank/DDBJ databases">
        <authorList>
            <person name="Seilhamer J.J."/>
        </authorList>
    </citation>
    <scope>NUCLEOTIDE SEQUENCE [LARGE SCALE GENOMIC DNA]</scope>
    <source>
        <strain evidence="16 17">DX4</strain>
    </source>
</reference>
<dbReference type="InterPro" id="IPR011759">
    <property type="entry name" value="Cyt_c_oxidase_su2_TM_dom"/>
</dbReference>
<dbReference type="RefSeq" id="WP_069379422.1">
    <property type="nucleotide sequence ID" value="NZ_CP017141.1"/>
</dbReference>
<evidence type="ECO:0000259" key="15">
    <source>
        <dbReference type="PROSITE" id="PS50999"/>
    </source>
</evidence>
<keyword evidence="11" id="KW-0186">Copper</keyword>
<feature type="domain" description="Cytochrome oxidase subunit II transmembrane region profile" evidence="15">
    <location>
        <begin position="114"/>
        <end position="209"/>
    </location>
</feature>
<dbReference type="Proteomes" id="UP000094313">
    <property type="component" value="Chromosome"/>
</dbReference>
<evidence type="ECO:0000256" key="13">
    <source>
        <dbReference type="SAM" id="SignalP"/>
    </source>
</evidence>
<keyword evidence="4 10" id="KW-0679">Respiratory chain</keyword>
<dbReference type="SUPFAM" id="SSF49503">
    <property type="entry name" value="Cupredoxins"/>
    <property type="match status" value="1"/>
</dbReference>
<comment type="cofactor">
    <cofactor evidence="11">
        <name>Cu cation</name>
        <dbReference type="ChEBI" id="CHEBI:23378"/>
    </cofactor>
    <text evidence="11">Binds a copper A center.</text>
</comment>
<sequence>MSLRKFISNKTIAALAVILTAFASNSAFAQAAGAAAETVAKPVDMGPVYKTVIFYTMAFLLLCLFIAIIGKALKVYELTREAQDKPKGINWNTVNGVLFALFLIVGLYGVYWEYTVHGKMILPEAASEHGKKIDQMFNITLIITTIVFIATHIILFAFAYFYKNTGKRKAYYYPHNNALERIWTIVPALVLTVLVLMGFLTWRSIFYKIEDPNNKPLSIEITSSQFAWAIRYPGADGIVGVKNYKLINGVNQLGIDFKDKNTLDDQTADEMVIPVNKPVRLILTSKDVLHSFYMPHFRIQLNTVPGMTSYFEFTPTITTEEMKAKTNDPKFAYLFLCAKICGEGHYKMQKEVRVVSQAEYEAWVKKQGTYLTDDLRKEFNLPVTAAPAPAAAKPADSVAKDTSAVKTNQLALKK</sequence>
<keyword evidence="17" id="KW-1185">Reference proteome</keyword>
<dbReference type="GO" id="GO:0042773">
    <property type="term" value="P:ATP synthesis coupled electron transport"/>
    <property type="evidence" value="ECO:0007669"/>
    <property type="project" value="TreeGrafter"/>
</dbReference>
<comment type="similarity">
    <text evidence="2 10">Belongs to the cytochrome c oxidase subunit 2 family.</text>
</comment>
<keyword evidence="6" id="KW-1278">Translocase</keyword>